<name>A0ABY7SI27_9RHOB</name>
<proteinExistence type="predicted"/>
<dbReference type="InterPro" id="IPR049625">
    <property type="entry name" value="Glyco_transf_61_cat"/>
</dbReference>
<sequence>MKTAAAQWLGHLSSKTFARLSGRRFEFDRTPPFKPTRAGKRVPCRPALFDPEHLSRVTQCAFGASLDDLHKVMTADHYIENPLETLELTDAIVIGGVIFADGKALIHSKFVHPGLGDVVKSTPVMDDTVLINSMPGLRYFGHWLGDDTTAFEAYRQHPGLVSLPLPSWDNVPVYAGLFDHNWDQRMVLRSRKLTLVRDLGFSLDKADRYRTLRDRLRQNFGSLPENRSKVVFLRRGPSGDPRQIVNSSELERRLDAAGVQIVTAEGDTHQLIADMLDATIIISIEGSQDRHASYNLRDGGGMLSLLPPDRFYVSTHEWVRNLELNSGIVIGHAAEGGITIDPDEVLAMIDKLLARIETLDAV</sequence>
<reference evidence="2 3" key="1">
    <citation type="submission" date="2021-01" db="EMBL/GenBank/DDBJ databases">
        <title>Biogeographic distribution of Paracoccus.</title>
        <authorList>
            <person name="Hollensteiner J."/>
            <person name="Leineberger J."/>
            <person name="Brinkhoff T."/>
            <person name="Daniel R."/>
        </authorList>
    </citation>
    <scope>NUCLEOTIDE SEQUENCE [LARGE SCALE GENOMIC DNA]</scope>
    <source>
        <strain evidence="2 3">KCTC 22803</strain>
    </source>
</reference>
<dbReference type="EMBL" id="CP067136">
    <property type="protein sequence ID" value="WCR06661.1"/>
    <property type="molecule type" value="Genomic_DNA"/>
</dbReference>
<evidence type="ECO:0000313" key="3">
    <source>
        <dbReference type="Proteomes" id="UP001219349"/>
    </source>
</evidence>
<organism evidence="2 3">
    <name type="scientific">Paracoccus fistulariae</name>
    <dbReference type="NCBI Taxonomy" id="658446"/>
    <lineage>
        <taxon>Bacteria</taxon>
        <taxon>Pseudomonadati</taxon>
        <taxon>Pseudomonadota</taxon>
        <taxon>Alphaproteobacteria</taxon>
        <taxon>Rhodobacterales</taxon>
        <taxon>Paracoccaceae</taxon>
        <taxon>Paracoccus</taxon>
    </lineage>
</organism>
<gene>
    <name evidence="2" type="ORF">JHX87_14425</name>
</gene>
<dbReference type="Pfam" id="PF04577">
    <property type="entry name" value="Glyco_transf_61"/>
    <property type="match status" value="1"/>
</dbReference>
<protein>
    <submittedName>
        <fullName evidence="2">Glycosyltransferase family 61 protein</fullName>
    </submittedName>
</protein>
<keyword evidence="3" id="KW-1185">Reference proteome</keyword>
<feature type="domain" description="Glycosyltransferase 61 catalytic" evidence="1">
    <location>
        <begin position="140"/>
        <end position="288"/>
    </location>
</feature>
<accession>A0ABY7SI27</accession>
<dbReference type="RefSeq" id="WP_271885533.1">
    <property type="nucleotide sequence ID" value="NZ_CP067136.1"/>
</dbReference>
<evidence type="ECO:0000313" key="2">
    <source>
        <dbReference type="EMBL" id="WCR06661.1"/>
    </source>
</evidence>
<dbReference type="Proteomes" id="UP001219349">
    <property type="component" value="Chromosome"/>
</dbReference>
<evidence type="ECO:0000259" key="1">
    <source>
        <dbReference type="Pfam" id="PF04577"/>
    </source>
</evidence>